<name>A0A178V9C7_ARATH</name>
<dbReference type="InterPro" id="IPR005062">
    <property type="entry name" value="SAC3/GANP/THP3_conserved"/>
</dbReference>
<dbReference type="Proteomes" id="UP000078284">
    <property type="component" value="Chromosome 3"/>
</dbReference>
<dbReference type="InterPro" id="IPR000717">
    <property type="entry name" value="PCI_dom"/>
</dbReference>
<dbReference type="ExpressionAtlas" id="A0A178V9C7">
    <property type="expression patterns" value="baseline and differential"/>
</dbReference>
<dbReference type="Gene3D" id="1.25.40.990">
    <property type="match status" value="1"/>
</dbReference>
<comment type="caution">
    <text evidence="3">The sequence shown here is derived from an EMBL/GenBank/DDBJ whole genome shotgun (WGS) entry which is preliminary data.</text>
</comment>
<sequence length="735" mass="82268">MAFRPFGKDLGPMSSKPAPFTPFGASSTTSDSSIQPPASQNHSAFAGQSFGPGGIRSGPSIQRAPPLSASQNPQLSIGKPYRPGGVQSVPPINRIPSPSAFQNPSPSSGQPYQPGGIQRIPEPFNGIAWGPEASRTSPSVRPYQFPGVQRPNLNPQYGHDGSRNFLKDHGEHSRATSPPATSHILSRMGTDAVEIGRSQDSKRKSRSDILPDQNMGFSRRNQSPVSGFENGNLVDGFQPLSSRTWMRSPSSAENNPVRSRSNPNQLIHQEQTGNSSFPYAHEVAEIQEATRRKSSAVAPSDKPLGDDPILSQHDSQRFSTSPPTSGTKSYTLSRSSDSQFPGQPSSVNSFNNARKTNSSPATKRTRSPPVYPIEEDIPRNSFPSQDCTEGEEQARAKRLARFKGELEPIADRPVDIQLTKSPVNKTMKPLDNKQTFNSLESSRDALKGDALPDYENSEQPSLIIGVCPDMCPESERGERERKGDLDHYERVDGDRNQTSKSLAVKKYTRTAEREAILIRPMPILQNTMEYLLSLLDRPYNENFLGMYNFLWDRMRAIRMDLRMQHIFNQEAITLLEQMIRLHIIAMHELCEYTKGEGFSEGFDAHLNIEQMNKTSVELFQMYDDHRKKGITVPTEKEFRGYYALLKLDKHPGYKVEPSELSLDLANMTPEIRQTSEVLFARNVARACRTGNFIAFFRLARKASYLQACLMHAHFSKVRVYLWCGFKSYYSYHVDV</sequence>
<dbReference type="PANTHER" id="PTHR12436:SF17">
    <property type="entry name" value="SAC3 FAMILY PROTEIN B"/>
    <property type="match status" value="1"/>
</dbReference>
<dbReference type="AlphaFoldDB" id="A0A178V9C7"/>
<feature type="compositionally biased region" description="Basic and acidic residues" evidence="1">
    <location>
        <begin position="282"/>
        <end position="291"/>
    </location>
</feature>
<reference evidence="4" key="1">
    <citation type="journal article" date="2016" name="Proc. Natl. Acad. Sci. U.S.A.">
        <title>Chromosome-level assembly of Arabidopsis thaliana Ler reveals the extent of translocation and inversion polymorphisms.</title>
        <authorList>
            <person name="Zapata L."/>
            <person name="Ding J."/>
            <person name="Willing E.M."/>
            <person name="Hartwig B."/>
            <person name="Bezdan D."/>
            <person name="Jiao W.B."/>
            <person name="Patel V."/>
            <person name="Velikkakam James G."/>
            <person name="Koornneef M."/>
            <person name="Ossowski S."/>
            <person name="Schneeberger K."/>
        </authorList>
    </citation>
    <scope>NUCLEOTIDE SEQUENCE [LARGE SCALE GENOMIC DNA]</scope>
    <source>
        <strain evidence="4">cv. Landsberg erecta</strain>
    </source>
</reference>
<evidence type="ECO:0000256" key="1">
    <source>
        <dbReference type="SAM" id="MobiDB-lite"/>
    </source>
</evidence>
<dbReference type="SMR" id="A0A178V9C7"/>
<feature type="compositionally biased region" description="Polar residues" evidence="1">
    <location>
        <begin position="175"/>
        <end position="184"/>
    </location>
</feature>
<feature type="compositionally biased region" description="Basic and acidic residues" evidence="1">
    <location>
        <begin position="197"/>
        <end position="209"/>
    </location>
</feature>
<dbReference type="PROSITE" id="PS50250">
    <property type="entry name" value="PCI"/>
    <property type="match status" value="1"/>
</dbReference>
<feature type="compositionally biased region" description="Polar residues" evidence="1">
    <location>
        <begin position="24"/>
        <end position="43"/>
    </location>
</feature>
<proteinExistence type="predicted"/>
<feature type="compositionally biased region" description="Low complexity" evidence="1">
    <location>
        <begin position="102"/>
        <end position="116"/>
    </location>
</feature>
<evidence type="ECO:0000313" key="3">
    <source>
        <dbReference type="EMBL" id="OAP02291.1"/>
    </source>
</evidence>
<dbReference type="PANTHER" id="PTHR12436">
    <property type="entry name" value="80 KDA MCM3-ASSOCIATED PROTEIN"/>
    <property type="match status" value="1"/>
</dbReference>
<organism evidence="3 4">
    <name type="scientific">Arabidopsis thaliana</name>
    <name type="common">Mouse-ear cress</name>
    <dbReference type="NCBI Taxonomy" id="3702"/>
    <lineage>
        <taxon>Eukaryota</taxon>
        <taxon>Viridiplantae</taxon>
        <taxon>Streptophyta</taxon>
        <taxon>Embryophyta</taxon>
        <taxon>Tracheophyta</taxon>
        <taxon>Spermatophyta</taxon>
        <taxon>Magnoliopsida</taxon>
        <taxon>eudicotyledons</taxon>
        <taxon>Gunneridae</taxon>
        <taxon>Pentapetalae</taxon>
        <taxon>rosids</taxon>
        <taxon>malvids</taxon>
        <taxon>Brassicales</taxon>
        <taxon>Brassicaceae</taxon>
        <taxon>Camelineae</taxon>
        <taxon>Arabidopsis</taxon>
    </lineage>
</organism>
<feature type="compositionally biased region" description="Basic and acidic residues" evidence="1">
    <location>
        <begin position="160"/>
        <end position="174"/>
    </location>
</feature>
<dbReference type="Pfam" id="PF03399">
    <property type="entry name" value="SAC3_GANP"/>
    <property type="match status" value="1"/>
</dbReference>
<dbReference type="InterPro" id="IPR045107">
    <property type="entry name" value="SAC3/GANP/THP3"/>
</dbReference>
<dbReference type="FunFam" id="1.25.40.990:FF:000004">
    <property type="entry name" value="Putative peptidase C48 domain family protein"/>
    <property type="match status" value="1"/>
</dbReference>
<feature type="compositionally biased region" description="Polar residues" evidence="1">
    <location>
        <begin position="215"/>
        <end position="225"/>
    </location>
</feature>
<accession>A0A178V9C7</accession>
<feature type="domain" description="PCI" evidence="2">
    <location>
        <begin position="607"/>
        <end position="735"/>
    </location>
</feature>
<feature type="compositionally biased region" description="Polar residues" evidence="1">
    <location>
        <begin position="239"/>
        <end position="277"/>
    </location>
</feature>
<dbReference type="EMBL" id="LUHQ01000003">
    <property type="protein sequence ID" value="OAP02291.1"/>
    <property type="molecule type" value="Genomic_DNA"/>
</dbReference>
<gene>
    <name evidence="3" type="ordered locus">AXX17_At3g06020</name>
</gene>
<feature type="compositionally biased region" description="Polar residues" evidence="1">
    <location>
        <begin position="317"/>
        <end position="362"/>
    </location>
</feature>
<feature type="region of interest" description="Disordered" evidence="1">
    <location>
        <begin position="1"/>
        <end position="395"/>
    </location>
</feature>
<evidence type="ECO:0000259" key="2">
    <source>
        <dbReference type="PROSITE" id="PS50250"/>
    </source>
</evidence>
<feature type="region of interest" description="Disordered" evidence="1">
    <location>
        <begin position="473"/>
        <end position="494"/>
    </location>
</feature>
<evidence type="ECO:0000313" key="4">
    <source>
        <dbReference type="Proteomes" id="UP000078284"/>
    </source>
</evidence>
<protein>
    <submittedName>
        <fullName evidence="3">SAC3B</fullName>
    </submittedName>
</protein>